<dbReference type="InterPro" id="IPR024789">
    <property type="entry name" value="APC4"/>
</dbReference>
<reference evidence="7 8" key="1">
    <citation type="journal article" date="2018" name="Front. Plant Sci.">
        <title>Red Clover (Trifolium pratense) and Zigzag Clover (T. medium) - A Picture of Genomic Similarities and Differences.</title>
        <authorList>
            <person name="Dluhosova J."/>
            <person name="Istvanek J."/>
            <person name="Nedelnik J."/>
            <person name="Repkova J."/>
        </authorList>
    </citation>
    <scope>NUCLEOTIDE SEQUENCE [LARGE SCALE GENOMIC DNA]</scope>
    <source>
        <strain evidence="8">cv. 10/8</strain>
        <tissue evidence="7">Leaf</tissue>
    </source>
</reference>
<proteinExistence type="predicted"/>
<dbReference type="Pfam" id="PF12896">
    <property type="entry name" value="ANAPC4"/>
    <property type="match status" value="1"/>
</dbReference>
<keyword evidence="8" id="KW-1185">Reference proteome</keyword>
<accession>A0A392RGJ0</accession>
<evidence type="ECO:0000256" key="5">
    <source>
        <dbReference type="ARBA" id="ARBA00023306"/>
    </source>
</evidence>
<organism evidence="7 8">
    <name type="scientific">Trifolium medium</name>
    <dbReference type="NCBI Taxonomy" id="97028"/>
    <lineage>
        <taxon>Eukaryota</taxon>
        <taxon>Viridiplantae</taxon>
        <taxon>Streptophyta</taxon>
        <taxon>Embryophyta</taxon>
        <taxon>Tracheophyta</taxon>
        <taxon>Spermatophyta</taxon>
        <taxon>Magnoliopsida</taxon>
        <taxon>eudicotyledons</taxon>
        <taxon>Gunneridae</taxon>
        <taxon>Pentapetalae</taxon>
        <taxon>rosids</taxon>
        <taxon>fabids</taxon>
        <taxon>Fabales</taxon>
        <taxon>Fabaceae</taxon>
        <taxon>Papilionoideae</taxon>
        <taxon>50 kb inversion clade</taxon>
        <taxon>NPAAA clade</taxon>
        <taxon>Hologalegina</taxon>
        <taxon>IRL clade</taxon>
        <taxon>Trifolieae</taxon>
        <taxon>Trifolium</taxon>
    </lineage>
</organism>
<dbReference type="AlphaFoldDB" id="A0A392RGJ0"/>
<dbReference type="EMBL" id="LXQA010216323">
    <property type="protein sequence ID" value="MCI34705.1"/>
    <property type="molecule type" value="Genomic_DNA"/>
</dbReference>
<keyword evidence="2" id="KW-0132">Cell division</keyword>
<dbReference type="PANTHER" id="PTHR13260:SF0">
    <property type="entry name" value="ANAPHASE-PROMOTING COMPLEX SUBUNIT 4"/>
    <property type="match status" value="1"/>
</dbReference>
<evidence type="ECO:0000256" key="2">
    <source>
        <dbReference type="ARBA" id="ARBA00022618"/>
    </source>
</evidence>
<protein>
    <recommendedName>
        <fullName evidence="1">Anaphase-promoting complex subunit 4</fullName>
    </recommendedName>
</protein>
<dbReference type="GO" id="GO:0031145">
    <property type="term" value="P:anaphase-promoting complex-dependent catabolic process"/>
    <property type="evidence" value="ECO:0007669"/>
    <property type="project" value="InterPro"/>
</dbReference>
<evidence type="ECO:0000256" key="1">
    <source>
        <dbReference type="ARBA" id="ARBA00016067"/>
    </source>
</evidence>
<sequence length="65" mass="7069">QEEFLSLLGGARTSPAVHQFLVNTLGEAGVKRISKVLCGAGKELQRIVLEHLQISDNLLHNNTGF</sequence>
<dbReference type="GO" id="GO:0051301">
    <property type="term" value="P:cell division"/>
    <property type="evidence" value="ECO:0007669"/>
    <property type="project" value="UniProtKB-KW"/>
</dbReference>
<evidence type="ECO:0000313" key="8">
    <source>
        <dbReference type="Proteomes" id="UP000265520"/>
    </source>
</evidence>
<evidence type="ECO:0000256" key="4">
    <source>
        <dbReference type="ARBA" id="ARBA00022786"/>
    </source>
</evidence>
<dbReference type="PANTHER" id="PTHR13260">
    <property type="entry name" value="ANAPHASE PROMOTING COMPLEX SUBUNIT 4 APC4"/>
    <property type="match status" value="1"/>
</dbReference>
<dbReference type="InterPro" id="IPR024790">
    <property type="entry name" value="APC4_long_dom"/>
</dbReference>
<dbReference type="Proteomes" id="UP000265520">
    <property type="component" value="Unassembled WGS sequence"/>
</dbReference>
<evidence type="ECO:0000259" key="6">
    <source>
        <dbReference type="Pfam" id="PF12896"/>
    </source>
</evidence>
<feature type="non-terminal residue" evidence="7">
    <location>
        <position position="1"/>
    </location>
</feature>
<dbReference type="GO" id="GO:0005680">
    <property type="term" value="C:anaphase-promoting complex"/>
    <property type="evidence" value="ECO:0007669"/>
    <property type="project" value="InterPro"/>
</dbReference>
<keyword evidence="4" id="KW-0833">Ubl conjugation pathway</keyword>
<evidence type="ECO:0000313" key="7">
    <source>
        <dbReference type="EMBL" id="MCI34705.1"/>
    </source>
</evidence>
<keyword evidence="3" id="KW-0498">Mitosis</keyword>
<name>A0A392RGJ0_9FABA</name>
<keyword evidence="5" id="KW-0131">Cell cycle</keyword>
<dbReference type="GO" id="GO:0070979">
    <property type="term" value="P:protein K11-linked ubiquitination"/>
    <property type="evidence" value="ECO:0007669"/>
    <property type="project" value="TreeGrafter"/>
</dbReference>
<comment type="caution">
    <text evidence="7">The sequence shown here is derived from an EMBL/GenBank/DDBJ whole genome shotgun (WGS) entry which is preliminary data.</text>
</comment>
<feature type="domain" description="Anaphase-promoting complex subunit 4 long" evidence="6">
    <location>
        <begin position="1"/>
        <end position="54"/>
    </location>
</feature>
<evidence type="ECO:0000256" key="3">
    <source>
        <dbReference type="ARBA" id="ARBA00022776"/>
    </source>
</evidence>
<dbReference type="GO" id="GO:0034399">
    <property type="term" value="C:nuclear periphery"/>
    <property type="evidence" value="ECO:0007669"/>
    <property type="project" value="TreeGrafter"/>
</dbReference>